<dbReference type="Pfam" id="PF18844">
    <property type="entry name" value="baeRF_family2"/>
    <property type="match status" value="1"/>
</dbReference>
<evidence type="ECO:0000256" key="1">
    <source>
        <dbReference type="SAM" id="MobiDB-lite"/>
    </source>
</evidence>
<name>A0A0B9A4X1_BRELN</name>
<dbReference type="InterPro" id="IPR040701">
    <property type="entry name" value="Bact_RF_family2"/>
</dbReference>
<protein>
    <recommendedName>
        <fullName evidence="4">eRF1 domain-containing protein</fullName>
    </recommendedName>
</protein>
<sequence>MNHNHLRTVVESGGPYATVYLEGRTPSADADTQLRLRWSELRDQLSESGAEESLLESIDAIILADEPTEVHTDGRTIVANSQGVLLDEHWDAALGEGDSAHYGEAPELGAFLRQECRQFDVVLVIAGQDGAAIRELSVTPDRERTEKESVHVTGDNDEDINKPRRGAYSHNQIRRRVDEIIKDNARSVADFVDRLITDHPSDALVLAGEVQGRTAVKAELSARAEEMLHEISEGGDEDEGAEEAIDVAIRTLVTRLAEEREAENSERLGESKAHGRAVEGRAEVEKAVERGAAAVLLLDDAEASAGEAEIVSAAILSSAEIGLSHDPMSDGIAAILRYDVGAALAD</sequence>
<organism evidence="2 3">
    <name type="scientific">Brevibacterium linens</name>
    <dbReference type="NCBI Taxonomy" id="1703"/>
    <lineage>
        <taxon>Bacteria</taxon>
        <taxon>Bacillati</taxon>
        <taxon>Actinomycetota</taxon>
        <taxon>Actinomycetes</taxon>
        <taxon>Micrococcales</taxon>
        <taxon>Brevibacteriaceae</taxon>
        <taxon>Brevibacterium</taxon>
    </lineage>
</organism>
<keyword evidence="3" id="KW-1185">Reference proteome</keyword>
<dbReference type="OrthoDB" id="5179393at2"/>
<dbReference type="AlphaFoldDB" id="A0A0B9A4X1"/>
<dbReference type="Proteomes" id="UP000031488">
    <property type="component" value="Unassembled WGS sequence"/>
</dbReference>
<comment type="caution">
    <text evidence="2">The sequence shown here is derived from an EMBL/GenBank/DDBJ whole genome shotgun (WGS) entry which is preliminary data.</text>
</comment>
<dbReference type="PATRIC" id="fig|1703.6.peg.515"/>
<evidence type="ECO:0000313" key="2">
    <source>
        <dbReference type="EMBL" id="KHS53878.1"/>
    </source>
</evidence>
<proteinExistence type="predicted"/>
<dbReference type="RefSeq" id="WP_052239742.1">
    <property type="nucleotide sequence ID" value="NZ_JTJZ01000013.1"/>
</dbReference>
<dbReference type="EMBL" id="JTJZ01000013">
    <property type="protein sequence ID" value="KHS53878.1"/>
    <property type="molecule type" value="Genomic_DNA"/>
</dbReference>
<feature type="region of interest" description="Disordered" evidence="1">
    <location>
        <begin position="142"/>
        <end position="164"/>
    </location>
</feature>
<reference evidence="2 3" key="1">
    <citation type="submission" date="2014-11" db="EMBL/GenBank/DDBJ databases">
        <title>Draft Genome Sequence of Brevibacterium linens AE038-8.</title>
        <authorList>
            <person name="Maizel D."/>
            <person name="Utturkar S.M."/>
            <person name="Brown S.D."/>
            <person name="Ferrero M."/>
            <person name="Rosen B.P."/>
        </authorList>
    </citation>
    <scope>NUCLEOTIDE SEQUENCE [LARGE SCALE GENOMIC DNA]</scope>
    <source>
        <strain evidence="2 3">AE038-8</strain>
    </source>
</reference>
<gene>
    <name evidence="2" type="ORF">AE0388_0633</name>
</gene>
<evidence type="ECO:0000313" key="3">
    <source>
        <dbReference type="Proteomes" id="UP000031488"/>
    </source>
</evidence>
<evidence type="ECO:0008006" key="4">
    <source>
        <dbReference type="Google" id="ProtNLM"/>
    </source>
</evidence>
<accession>A0A0B9A4X1</accession>